<keyword evidence="2" id="KW-1185">Reference proteome</keyword>
<reference evidence="1 2" key="1">
    <citation type="journal article" date="2015" name="Genome Announc.">
        <title>Expanding the biotechnology potential of lactobacilli through comparative genomics of 213 strains and associated genera.</title>
        <authorList>
            <person name="Sun Z."/>
            <person name="Harris H.M."/>
            <person name="McCann A."/>
            <person name="Guo C."/>
            <person name="Argimon S."/>
            <person name="Zhang W."/>
            <person name="Yang X."/>
            <person name="Jeffery I.B."/>
            <person name="Cooney J.C."/>
            <person name="Kagawa T.F."/>
            <person name="Liu W."/>
            <person name="Song Y."/>
            <person name="Salvetti E."/>
            <person name="Wrobel A."/>
            <person name="Rasinkangas P."/>
            <person name="Parkhill J."/>
            <person name="Rea M.C."/>
            <person name="O'Sullivan O."/>
            <person name="Ritari J."/>
            <person name="Douillard F.P."/>
            <person name="Paul Ross R."/>
            <person name="Yang R."/>
            <person name="Briner A.E."/>
            <person name="Felis G.E."/>
            <person name="de Vos W.M."/>
            <person name="Barrangou R."/>
            <person name="Klaenhammer T.R."/>
            <person name="Caufield P.W."/>
            <person name="Cui Y."/>
            <person name="Zhang H."/>
            <person name="O'Toole P.W."/>
        </authorList>
    </citation>
    <scope>NUCLEOTIDE SEQUENCE [LARGE SCALE GENOMIC DNA]</scope>
    <source>
        <strain evidence="1 2">DSM 22697</strain>
    </source>
</reference>
<dbReference type="PATRIC" id="fig|1423730.4.peg.829"/>
<evidence type="ECO:0000313" key="2">
    <source>
        <dbReference type="Proteomes" id="UP000050865"/>
    </source>
</evidence>
<evidence type="ECO:0000313" key="1">
    <source>
        <dbReference type="EMBL" id="KRN25236.1"/>
    </source>
</evidence>
<proteinExistence type="predicted"/>
<dbReference type="Proteomes" id="UP000050865">
    <property type="component" value="Unassembled WGS sequence"/>
</dbReference>
<protein>
    <submittedName>
        <fullName evidence="1">Uncharacterized protein</fullName>
    </submittedName>
</protein>
<comment type="caution">
    <text evidence="1">The sequence shown here is derived from an EMBL/GenBank/DDBJ whole genome shotgun (WGS) entry which is preliminary data.</text>
</comment>
<dbReference type="AlphaFoldDB" id="A0A0R2FLY4"/>
<gene>
    <name evidence="1" type="ORF">FC75_GL000789</name>
</gene>
<dbReference type="EMBL" id="AYZJ01000016">
    <property type="protein sequence ID" value="KRN25236.1"/>
    <property type="molecule type" value="Genomic_DNA"/>
</dbReference>
<dbReference type="STRING" id="1423730.FC75_GL000789"/>
<sequence length="143" mass="17178">MHTDKRDYSFSSTEDVIDLLTKFHDKKIYYDNLSKETVLELSLWLLNHLDLFTDGQYKNLLDEVDGLVRYASSEYKMLNEYSKERKKRENVKQQIVDSLDYEEPYDVLPKQVLEFMRLSDRKGWDVAQKYLEKLDKEPDPPEE</sequence>
<organism evidence="1 2">
    <name type="scientific">Lacticaseibacillus camelliae DSM 22697 = JCM 13995</name>
    <dbReference type="NCBI Taxonomy" id="1423730"/>
    <lineage>
        <taxon>Bacteria</taxon>
        <taxon>Bacillati</taxon>
        <taxon>Bacillota</taxon>
        <taxon>Bacilli</taxon>
        <taxon>Lactobacillales</taxon>
        <taxon>Lactobacillaceae</taxon>
        <taxon>Lacticaseibacillus</taxon>
    </lineage>
</organism>
<name>A0A0R2FLY4_9LACO</name>
<accession>A0A0R2FLY4</accession>